<evidence type="ECO:0000256" key="2">
    <source>
        <dbReference type="SAM" id="MobiDB-lite"/>
    </source>
</evidence>
<feature type="compositionally biased region" description="Polar residues" evidence="2">
    <location>
        <begin position="479"/>
        <end position="490"/>
    </location>
</feature>
<dbReference type="EMBL" id="JBFCZG010000004">
    <property type="protein sequence ID" value="KAL3423528.1"/>
    <property type="molecule type" value="Genomic_DNA"/>
</dbReference>
<feature type="compositionally biased region" description="Basic and acidic residues" evidence="2">
    <location>
        <begin position="188"/>
        <end position="203"/>
    </location>
</feature>
<dbReference type="PANTHER" id="PTHR42032">
    <property type="entry name" value="YALI0E30679P"/>
    <property type="match status" value="1"/>
</dbReference>
<feature type="region of interest" description="Disordered" evidence="2">
    <location>
        <begin position="188"/>
        <end position="208"/>
    </location>
</feature>
<protein>
    <submittedName>
        <fullName evidence="3">Uncharacterized protein</fullName>
    </submittedName>
</protein>
<keyword evidence="1" id="KW-0175">Coiled coil</keyword>
<evidence type="ECO:0000313" key="3">
    <source>
        <dbReference type="EMBL" id="KAL3423528.1"/>
    </source>
</evidence>
<gene>
    <name evidence="3" type="ORF">PVAG01_05275</name>
</gene>
<feature type="region of interest" description="Disordered" evidence="2">
    <location>
        <begin position="1"/>
        <end position="59"/>
    </location>
</feature>
<feature type="compositionally biased region" description="Low complexity" evidence="2">
    <location>
        <begin position="8"/>
        <end position="22"/>
    </location>
</feature>
<comment type="caution">
    <text evidence="3">The sequence shown here is derived from an EMBL/GenBank/DDBJ whole genome shotgun (WGS) entry which is preliminary data.</text>
</comment>
<dbReference type="Proteomes" id="UP001629113">
    <property type="component" value="Unassembled WGS sequence"/>
</dbReference>
<accession>A0ABR4PJM5</accession>
<dbReference type="PANTHER" id="PTHR42032:SF1">
    <property type="entry name" value="YALI0E30679P"/>
    <property type="match status" value="1"/>
</dbReference>
<name>A0ABR4PJM5_9HELO</name>
<evidence type="ECO:0000256" key="1">
    <source>
        <dbReference type="SAM" id="Coils"/>
    </source>
</evidence>
<keyword evidence="4" id="KW-1185">Reference proteome</keyword>
<organism evidence="3 4">
    <name type="scientific">Phlyctema vagabunda</name>
    <dbReference type="NCBI Taxonomy" id="108571"/>
    <lineage>
        <taxon>Eukaryota</taxon>
        <taxon>Fungi</taxon>
        <taxon>Dikarya</taxon>
        <taxon>Ascomycota</taxon>
        <taxon>Pezizomycotina</taxon>
        <taxon>Leotiomycetes</taxon>
        <taxon>Helotiales</taxon>
        <taxon>Dermateaceae</taxon>
        <taxon>Phlyctema</taxon>
    </lineage>
</organism>
<sequence>MLTNDGIASSSTSRSPSRAGPGTPLRKVLTGDESAQFRHRPPANRFSTNAGDGLSPDLRRRSSTFSEYSLNEARKSFQESADDVLLPTPLGAIDSRAEHSNWDSAPLAFALLPAVGGLLFKNGSSIITDIMLLGLAAVFLNWSVRLPWNWYHSAQSIRKRGEYDSDTVVEMDSDEDVALSVSQGSLDKVPEEEAGKPTKKEPKPMQQLPAHEDASNELYMHETLALVSCFVFPVFGAYLLHTIRSQLTRPSEGLVSNYNLTIFLLASEIRPMGHLIKLIQSRTLHLQRIVNSNPYDKVRGEDTKQIQDLVCRIDELEARALASPVNDGKVVEQQLTAKQTSLLTTEVRRTLQPELDALNRAVRRYEKRATMQAIQTESRLQELESRLNDAISLAAAAANHGQRRHSFSAILLEWSASTIVLPVQAFGTLARLPFKVILSVVNYGKMTFLGHKPRPVEKSKKNISGKYPLNRMGSDRSQGRTVRRTSNGPT</sequence>
<evidence type="ECO:0000313" key="4">
    <source>
        <dbReference type="Proteomes" id="UP001629113"/>
    </source>
</evidence>
<reference evidence="3 4" key="1">
    <citation type="submission" date="2024-06" db="EMBL/GenBank/DDBJ databases">
        <title>Complete genome of Phlyctema vagabunda strain 19-DSS-EL-015.</title>
        <authorList>
            <person name="Fiorenzani C."/>
        </authorList>
    </citation>
    <scope>NUCLEOTIDE SEQUENCE [LARGE SCALE GENOMIC DNA]</scope>
    <source>
        <strain evidence="3 4">19-DSS-EL-015</strain>
    </source>
</reference>
<feature type="region of interest" description="Disordered" evidence="2">
    <location>
        <begin position="451"/>
        <end position="490"/>
    </location>
</feature>
<feature type="coiled-coil region" evidence="1">
    <location>
        <begin position="366"/>
        <end position="400"/>
    </location>
</feature>
<proteinExistence type="predicted"/>